<gene>
    <name evidence="2" type="ORF">JAAARDRAFT_189625</name>
</gene>
<evidence type="ECO:0000313" key="2">
    <source>
        <dbReference type="EMBL" id="KDQ62283.1"/>
    </source>
</evidence>
<dbReference type="Pfam" id="PF00651">
    <property type="entry name" value="BTB"/>
    <property type="match status" value="1"/>
</dbReference>
<organism evidence="2 3">
    <name type="scientific">Jaapia argillacea MUCL 33604</name>
    <dbReference type="NCBI Taxonomy" id="933084"/>
    <lineage>
        <taxon>Eukaryota</taxon>
        <taxon>Fungi</taxon>
        <taxon>Dikarya</taxon>
        <taxon>Basidiomycota</taxon>
        <taxon>Agaricomycotina</taxon>
        <taxon>Agaricomycetes</taxon>
        <taxon>Agaricomycetidae</taxon>
        <taxon>Jaapiales</taxon>
        <taxon>Jaapiaceae</taxon>
        <taxon>Jaapia</taxon>
    </lineage>
</organism>
<sequence length="357" mass="41222">MAFSSAQNKTLNDALEDPNTIHDSRIWLDDGSIIVRTVTPTGHLMFKCHKSVLAIHSTVFRDMFSIPQPGTSELHEGPPVVDLPDPYLDVRDLLYILYDPAFGNVAYERHQPSTIISISGLLRLATKYDIPHIRSRLIKVLEADWSPTLEGWDRNEKEIRRIIDAVPADRNADEYLTEPGSIIRLAEDLDIPSVLPAAYYHLSRIFHQDASKFHRTAQIHFLTTEDFRRVIVGRKKLGDALAADFDSWIKSKRPLGRECNGDDVTKDEWECRLDVRRWWKDRLVELARKNNNLDPLEILTEMRDDLRLLRDSKFCISCSDWMAEQIKAARISMWNKLQNFFQIPDPSRTQSDDDVAQ</sequence>
<dbReference type="PROSITE" id="PS50097">
    <property type="entry name" value="BTB"/>
    <property type="match status" value="1"/>
</dbReference>
<proteinExistence type="predicted"/>
<dbReference type="HOGENOM" id="CLU_033082_7_1_1"/>
<dbReference type="CDD" id="cd18186">
    <property type="entry name" value="BTB_POZ_ZBTB_KLHL-like"/>
    <property type="match status" value="1"/>
</dbReference>
<feature type="domain" description="BTB" evidence="1">
    <location>
        <begin position="29"/>
        <end position="99"/>
    </location>
</feature>
<dbReference type="EMBL" id="KL197711">
    <property type="protein sequence ID" value="KDQ62283.1"/>
    <property type="molecule type" value="Genomic_DNA"/>
</dbReference>
<dbReference type="InterPro" id="IPR000210">
    <property type="entry name" value="BTB/POZ_dom"/>
</dbReference>
<dbReference type="Gene3D" id="3.30.710.10">
    <property type="entry name" value="Potassium Channel Kv1.1, Chain A"/>
    <property type="match status" value="1"/>
</dbReference>
<dbReference type="Proteomes" id="UP000027265">
    <property type="component" value="Unassembled WGS sequence"/>
</dbReference>
<evidence type="ECO:0000313" key="3">
    <source>
        <dbReference type="Proteomes" id="UP000027265"/>
    </source>
</evidence>
<dbReference type="OrthoDB" id="3218112at2759"/>
<dbReference type="STRING" id="933084.A0A067Q5F2"/>
<dbReference type="InParanoid" id="A0A067Q5F2"/>
<dbReference type="SUPFAM" id="SSF54695">
    <property type="entry name" value="POZ domain"/>
    <property type="match status" value="1"/>
</dbReference>
<dbReference type="AlphaFoldDB" id="A0A067Q5F2"/>
<evidence type="ECO:0000259" key="1">
    <source>
        <dbReference type="PROSITE" id="PS50097"/>
    </source>
</evidence>
<dbReference type="SMART" id="SM00225">
    <property type="entry name" value="BTB"/>
    <property type="match status" value="1"/>
</dbReference>
<name>A0A067Q5F2_9AGAM</name>
<protein>
    <recommendedName>
        <fullName evidence="1">BTB domain-containing protein</fullName>
    </recommendedName>
</protein>
<dbReference type="InterPro" id="IPR011333">
    <property type="entry name" value="SKP1/BTB/POZ_sf"/>
</dbReference>
<reference evidence="3" key="1">
    <citation type="journal article" date="2014" name="Proc. Natl. Acad. Sci. U.S.A.">
        <title>Extensive sampling of basidiomycete genomes demonstrates inadequacy of the white-rot/brown-rot paradigm for wood decay fungi.</title>
        <authorList>
            <person name="Riley R."/>
            <person name="Salamov A.A."/>
            <person name="Brown D.W."/>
            <person name="Nagy L.G."/>
            <person name="Floudas D."/>
            <person name="Held B.W."/>
            <person name="Levasseur A."/>
            <person name="Lombard V."/>
            <person name="Morin E."/>
            <person name="Otillar R."/>
            <person name="Lindquist E.A."/>
            <person name="Sun H."/>
            <person name="LaButti K.M."/>
            <person name="Schmutz J."/>
            <person name="Jabbour D."/>
            <person name="Luo H."/>
            <person name="Baker S.E."/>
            <person name="Pisabarro A.G."/>
            <person name="Walton J.D."/>
            <person name="Blanchette R.A."/>
            <person name="Henrissat B."/>
            <person name="Martin F."/>
            <person name="Cullen D."/>
            <person name="Hibbett D.S."/>
            <person name="Grigoriev I.V."/>
        </authorList>
    </citation>
    <scope>NUCLEOTIDE SEQUENCE [LARGE SCALE GENOMIC DNA]</scope>
    <source>
        <strain evidence="3">MUCL 33604</strain>
    </source>
</reference>
<accession>A0A067Q5F2</accession>
<keyword evidence="3" id="KW-1185">Reference proteome</keyword>